<accession>A0A0J6YKC5</accession>
<evidence type="ECO:0000313" key="2">
    <source>
        <dbReference type="Proteomes" id="UP000054565"/>
    </source>
</evidence>
<name>A0A0J6YKC5_COCIT</name>
<organism evidence="1 2">
    <name type="scientific">Coccidioides immitis RMSCC 2394</name>
    <dbReference type="NCBI Taxonomy" id="404692"/>
    <lineage>
        <taxon>Eukaryota</taxon>
        <taxon>Fungi</taxon>
        <taxon>Dikarya</taxon>
        <taxon>Ascomycota</taxon>
        <taxon>Pezizomycotina</taxon>
        <taxon>Eurotiomycetes</taxon>
        <taxon>Eurotiomycetidae</taxon>
        <taxon>Onygenales</taxon>
        <taxon>Onygenaceae</taxon>
        <taxon>Coccidioides</taxon>
    </lineage>
</organism>
<dbReference type="EMBL" id="DS028097">
    <property type="protein sequence ID" value="KMP08120.1"/>
    <property type="molecule type" value="Genomic_DNA"/>
</dbReference>
<dbReference type="Proteomes" id="UP000054565">
    <property type="component" value="Unassembled WGS sequence"/>
</dbReference>
<gene>
    <name evidence="1" type="ORF">CIRG_07801</name>
</gene>
<evidence type="ECO:0000313" key="1">
    <source>
        <dbReference type="EMBL" id="KMP08120.1"/>
    </source>
</evidence>
<proteinExistence type="predicted"/>
<dbReference type="AlphaFoldDB" id="A0A0J6YKC5"/>
<sequence>MVKANACSQQGRPVAHVYVPNSEFHRNHSFDNRRCIAMSPSVRYKYSRPREAGRLRSGLQMISSFNARNFNGEQWNSSDKKQTWSLILAGPRMSGDRQECSSSAPKITWLFGSRLHPKPQFSRVCGSDPLQIPPLKPPFPVVYGHA</sequence>
<protein>
    <submittedName>
        <fullName evidence="1">Uncharacterized protein</fullName>
    </submittedName>
</protein>
<reference evidence="2" key="1">
    <citation type="journal article" date="2010" name="Genome Res.">
        <title>Population genomic sequencing of Coccidioides fungi reveals recent hybridization and transposon control.</title>
        <authorList>
            <person name="Neafsey D.E."/>
            <person name="Barker B.M."/>
            <person name="Sharpton T.J."/>
            <person name="Stajich J.E."/>
            <person name="Park D.J."/>
            <person name="Whiston E."/>
            <person name="Hung C.-Y."/>
            <person name="McMahan C."/>
            <person name="White J."/>
            <person name="Sykes S."/>
            <person name="Heiman D."/>
            <person name="Young S."/>
            <person name="Zeng Q."/>
            <person name="Abouelleil A."/>
            <person name="Aftuck L."/>
            <person name="Bessette D."/>
            <person name="Brown A."/>
            <person name="FitzGerald M."/>
            <person name="Lui A."/>
            <person name="Macdonald J.P."/>
            <person name="Priest M."/>
            <person name="Orbach M.J."/>
            <person name="Galgiani J.N."/>
            <person name="Kirkland T.N."/>
            <person name="Cole G.T."/>
            <person name="Birren B.W."/>
            <person name="Henn M.R."/>
            <person name="Taylor J.W."/>
            <person name="Rounsley S.D."/>
        </authorList>
    </citation>
    <scope>NUCLEOTIDE SEQUENCE [LARGE SCALE GENOMIC DNA]</scope>
    <source>
        <strain evidence="2">RMSCC 2394</strain>
    </source>
</reference>